<proteinExistence type="inferred from homology"/>
<dbReference type="SUPFAM" id="SSF50118">
    <property type="entry name" value="Cell growth inhibitor/plasmid maintenance toxic component"/>
    <property type="match status" value="1"/>
</dbReference>
<gene>
    <name evidence="3" type="ORF">HGD76_18470</name>
</gene>
<reference evidence="3 4" key="1">
    <citation type="submission" date="2020-04" db="EMBL/GenBank/DDBJ databases">
        <title>Genome-Wide Identification of 5-Methylcytosine Sites in Bacterial Genomes By High-Throughput Sequencing of MspJI Restriction Fragments.</title>
        <authorList>
            <person name="Wu V."/>
        </authorList>
    </citation>
    <scope>NUCLEOTIDE SEQUENCE [LARGE SCALE GENOMIC DNA]</scope>
    <source>
        <strain evidence="3 4">CCAP 1403/13f</strain>
    </source>
</reference>
<dbReference type="InterPro" id="IPR011067">
    <property type="entry name" value="Plasmid_toxin/cell-grow_inhib"/>
</dbReference>
<dbReference type="InterPro" id="IPR003477">
    <property type="entry name" value="PemK-like"/>
</dbReference>
<dbReference type="Proteomes" id="UP000502433">
    <property type="component" value="Chromosome"/>
</dbReference>
<evidence type="ECO:0000256" key="2">
    <source>
        <dbReference type="ARBA" id="ARBA00022649"/>
    </source>
</evidence>
<sequence>MAIVGQIVLFKFPQTNLAIGKLRPALLIKPLINNYDDWLVCMISTKTGQELTGIDEIITPNDQDFKQTGLKSESVFRVSRLAVVSEKILLGNIGEISTERLERIKINLANWILSN</sequence>
<dbReference type="GO" id="GO:0003677">
    <property type="term" value="F:DNA binding"/>
    <property type="evidence" value="ECO:0007669"/>
    <property type="project" value="InterPro"/>
</dbReference>
<dbReference type="Gene3D" id="2.30.30.110">
    <property type="match status" value="1"/>
</dbReference>
<dbReference type="Pfam" id="PF02452">
    <property type="entry name" value="PemK_toxin"/>
    <property type="match status" value="1"/>
</dbReference>
<name>A0A6H2C3D6_DOLFA</name>
<dbReference type="KEGG" id="dfs:HGD76_18470"/>
<dbReference type="RefSeq" id="WP_168696626.1">
    <property type="nucleotide sequence ID" value="NZ_CP051206.1"/>
</dbReference>
<dbReference type="EMBL" id="CP051206">
    <property type="protein sequence ID" value="QJB45851.1"/>
    <property type="molecule type" value="Genomic_DNA"/>
</dbReference>
<reference evidence="3 4" key="2">
    <citation type="submission" date="2020-04" db="EMBL/GenBank/DDBJ databases">
        <authorList>
            <person name="Fomenkov A."/>
            <person name="Anton B.P."/>
            <person name="Roberts R.J."/>
        </authorList>
    </citation>
    <scope>NUCLEOTIDE SEQUENCE [LARGE SCALE GENOMIC DNA]</scope>
    <source>
        <strain evidence="3 4">CCAP 1403/13f</strain>
    </source>
</reference>
<keyword evidence="2" id="KW-1277">Toxin-antitoxin system</keyword>
<protein>
    <submittedName>
        <fullName evidence="3">Type II toxin-antitoxin system PemK/MazF family toxin</fullName>
    </submittedName>
</protein>
<evidence type="ECO:0000313" key="3">
    <source>
        <dbReference type="EMBL" id="QJB45851.1"/>
    </source>
</evidence>
<dbReference type="AlphaFoldDB" id="A0A6H2C3D6"/>
<evidence type="ECO:0000313" key="4">
    <source>
        <dbReference type="Proteomes" id="UP000502433"/>
    </source>
</evidence>
<organism evidence="3 4">
    <name type="scientific">Dolichospermum flos-aquae CCAP 1403/13F</name>
    <dbReference type="NCBI Taxonomy" id="315271"/>
    <lineage>
        <taxon>Bacteria</taxon>
        <taxon>Bacillati</taxon>
        <taxon>Cyanobacteriota</taxon>
        <taxon>Cyanophyceae</taxon>
        <taxon>Nostocales</taxon>
        <taxon>Aphanizomenonaceae</taxon>
        <taxon>Dolichospermum</taxon>
    </lineage>
</organism>
<evidence type="ECO:0000256" key="1">
    <source>
        <dbReference type="ARBA" id="ARBA00007521"/>
    </source>
</evidence>
<comment type="similarity">
    <text evidence="1">Belongs to the PemK/MazF family.</text>
</comment>
<accession>A0A6H2C3D6</accession>